<organism evidence="1 2">
    <name type="scientific">Conexibacter arvalis</name>
    <dbReference type="NCBI Taxonomy" id="912552"/>
    <lineage>
        <taxon>Bacteria</taxon>
        <taxon>Bacillati</taxon>
        <taxon>Actinomycetota</taxon>
        <taxon>Thermoleophilia</taxon>
        <taxon>Solirubrobacterales</taxon>
        <taxon>Conexibacteraceae</taxon>
        <taxon>Conexibacter</taxon>
    </lineage>
</organism>
<proteinExistence type="predicted"/>
<evidence type="ECO:0000313" key="2">
    <source>
        <dbReference type="Proteomes" id="UP000585272"/>
    </source>
</evidence>
<comment type="caution">
    <text evidence="1">The sequence shown here is derived from an EMBL/GenBank/DDBJ whole genome shotgun (WGS) entry which is preliminary data.</text>
</comment>
<evidence type="ECO:0000313" key="1">
    <source>
        <dbReference type="EMBL" id="MBB4661735.1"/>
    </source>
</evidence>
<protein>
    <submittedName>
        <fullName evidence="1">Uncharacterized protein</fullName>
    </submittedName>
</protein>
<accession>A0A840IBL6</accession>
<sequence>MARDAAHLMELLGLSEDELCALLAVDPLTLLSGQLDHRPELPILLDLLAEAEERAGSPVLRRWVRATGPAGRPLDALLARDFGRFEDQLGELAQHGFVLRGGGA</sequence>
<gene>
    <name evidence="1" type="ORF">BDZ31_001308</name>
</gene>
<dbReference type="EMBL" id="JACHNU010000001">
    <property type="protein sequence ID" value="MBB4661735.1"/>
    <property type="molecule type" value="Genomic_DNA"/>
</dbReference>
<dbReference type="RefSeq" id="WP_246344452.1">
    <property type="nucleotide sequence ID" value="NZ_JACHNU010000001.1"/>
</dbReference>
<name>A0A840IBL6_9ACTN</name>
<keyword evidence="2" id="KW-1185">Reference proteome</keyword>
<reference evidence="1 2" key="1">
    <citation type="submission" date="2020-08" db="EMBL/GenBank/DDBJ databases">
        <title>Genomic Encyclopedia of Archaeal and Bacterial Type Strains, Phase II (KMG-II): from individual species to whole genera.</title>
        <authorList>
            <person name="Goeker M."/>
        </authorList>
    </citation>
    <scope>NUCLEOTIDE SEQUENCE [LARGE SCALE GENOMIC DNA]</scope>
    <source>
        <strain evidence="1 2">DSM 23288</strain>
    </source>
</reference>
<dbReference type="AlphaFoldDB" id="A0A840IBL6"/>
<dbReference type="Proteomes" id="UP000585272">
    <property type="component" value="Unassembled WGS sequence"/>
</dbReference>